<sequence length="204" mass="23406">MAAEVEQQLQTNGHAKPTEETLNSTQSNELRRRKRNKFIVYVALFIVFQIAVLLFFSLYIMKIRTPEFSVRFATFDYTAAENASFNITMNAELSVKNDNFGPYNYKNSTIYFYYNDVSIGEAFIYQGKAGFKSTKKFNVIVNFSSKESKLRNDFNSGTLILTSKSKLEGKVKLIFFMKKKKSTEMNCSIIIGSDGKVVRDIRCD</sequence>
<dbReference type="InParanoid" id="A0A3Q7FG95"/>
<dbReference type="Gene3D" id="2.60.40.1820">
    <property type="match status" value="1"/>
</dbReference>
<keyword evidence="2" id="KW-0812">Transmembrane</keyword>
<keyword evidence="2" id="KW-1133">Transmembrane helix</keyword>
<dbReference type="Gramene" id="Solyc03g007695.1.1">
    <property type="protein sequence ID" value="Solyc03g007695.1.1.1"/>
    <property type="gene ID" value="Solyc03g007695.1"/>
</dbReference>
<dbReference type="OMA" id="TIYFYYN"/>
<organism evidence="4">
    <name type="scientific">Solanum lycopersicum</name>
    <name type="common">Tomato</name>
    <name type="synonym">Lycopersicon esculentum</name>
    <dbReference type="NCBI Taxonomy" id="4081"/>
    <lineage>
        <taxon>Eukaryota</taxon>
        <taxon>Viridiplantae</taxon>
        <taxon>Streptophyta</taxon>
        <taxon>Embryophyta</taxon>
        <taxon>Tracheophyta</taxon>
        <taxon>Spermatophyta</taxon>
        <taxon>Magnoliopsida</taxon>
        <taxon>eudicotyledons</taxon>
        <taxon>Gunneridae</taxon>
        <taxon>Pentapetalae</taxon>
        <taxon>asterids</taxon>
        <taxon>lamiids</taxon>
        <taxon>Solanales</taxon>
        <taxon>Solanaceae</taxon>
        <taxon>Solanoideae</taxon>
        <taxon>Solaneae</taxon>
        <taxon>Solanum</taxon>
        <taxon>Solanum subgen. Lycopersicon</taxon>
    </lineage>
</organism>
<dbReference type="Pfam" id="PF03168">
    <property type="entry name" value="LEA_2"/>
    <property type="match status" value="1"/>
</dbReference>
<dbReference type="AlphaFoldDB" id="A0A3Q7FG95"/>
<accession>A0A3Q7FG95</accession>
<evidence type="ECO:0000313" key="4">
    <source>
        <dbReference type="EnsemblPlants" id="Solyc03g007695.1.1.1"/>
    </source>
</evidence>
<proteinExistence type="predicted"/>
<feature type="transmembrane region" description="Helical" evidence="2">
    <location>
        <begin position="38"/>
        <end position="61"/>
    </location>
</feature>
<protein>
    <recommendedName>
        <fullName evidence="3">Late embryogenesis abundant protein LEA-2 subgroup domain-containing protein</fullName>
    </recommendedName>
</protein>
<reference evidence="4" key="1">
    <citation type="journal article" date="2012" name="Nature">
        <title>The tomato genome sequence provides insights into fleshy fruit evolution.</title>
        <authorList>
            <consortium name="Tomato Genome Consortium"/>
        </authorList>
    </citation>
    <scope>NUCLEOTIDE SEQUENCE [LARGE SCALE GENOMIC DNA]</scope>
    <source>
        <strain evidence="4">cv. Heinz 1706</strain>
    </source>
</reference>
<evidence type="ECO:0000313" key="5">
    <source>
        <dbReference type="Proteomes" id="UP000004994"/>
    </source>
</evidence>
<reference evidence="4" key="2">
    <citation type="submission" date="2019-01" db="UniProtKB">
        <authorList>
            <consortium name="EnsemblPlants"/>
        </authorList>
    </citation>
    <scope>IDENTIFICATION</scope>
    <source>
        <strain evidence="4">cv. Heinz 1706</strain>
    </source>
</reference>
<dbReference type="InterPro" id="IPR004864">
    <property type="entry name" value="LEA_2"/>
</dbReference>
<feature type="region of interest" description="Disordered" evidence="1">
    <location>
        <begin position="1"/>
        <end position="28"/>
    </location>
</feature>
<evidence type="ECO:0000256" key="2">
    <source>
        <dbReference type="SAM" id="Phobius"/>
    </source>
</evidence>
<feature type="domain" description="Late embryogenesis abundant protein LEA-2 subgroup" evidence="3">
    <location>
        <begin position="93"/>
        <end position="188"/>
    </location>
</feature>
<dbReference type="Proteomes" id="UP000004994">
    <property type="component" value="Chromosome 3"/>
</dbReference>
<evidence type="ECO:0000256" key="1">
    <source>
        <dbReference type="SAM" id="MobiDB-lite"/>
    </source>
</evidence>
<dbReference type="STRING" id="4081.A0A3Q7FG95"/>
<dbReference type="PANTHER" id="PTHR31852">
    <property type="entry name" value="LATE EMBRYOGENESIS ABUNDANT (LEA) HYDROXYPROLINE-RICH GLYCOPROTEIN FAMILY"/>
    <property type="match status" value="1"/>
</dbReference>
<dbReference type="EnsemblPlants" id="Solyc03g007695.1.1">
    <property type="protein sequence ID" value="Solyc03g007695.1.1.1"/>
    <property type="gene ID" value="Solyc03g007695.1"/>
</dbReference>
<keyword evidence="5" id="KW-1185">Reference proteome</keyword>
<evidence type="ECO:0000259" key="3">
    <source>
        <dbReference type="Pfam" id="PF03168"/>
    </source>
</evidence>
<keyword evidence="2" id="KW-0472">Membrane</keyword>
<dbReference type="SMR" id="A0A3Q7FG95"/>
<dbReference type="InterPro" id="IPR055301">
    <property type="entry name" value="Lea14-like_2"/>
</dbReference>
<name>A0A3Q7FG95_SOLLC</name>